<dbReference type="PANTHER" id="PTHR46277:SF24">
    <property type="entry name" value="CRAL-TRIO DOMAIN-CONTAINING PROTEIN"/>
    <property type="match status" value="1"/>
</dbReference>
<comment type="caution">
    <text evidence="2">The sequence shown here is derived from an EMBL/GenBank/DDBJ whole genome shotgun (WGS) entry which is preliminary data.</text>
</comment>
<dbReference type="InterPro" id="IPR036273">
    <property type="entry name" value="CRAL/TRIO_N_dom_sf"/>
</dbReference>
<dbReference type="InterPro" id="IPR036865">
    <property type="entry name" value="CRAL-TRIO_dom_sf"/>
</dbReference>
<dbReference type="Pfam" id="PF00650">
    <property type="entry name" value="CRAL_TRIO"/>
    <property type="match status" value="1"/>
</dbReference>
<dbReference type="CDD" id="cd00170">
    <property type="entry name" value="SEC14"/>
    <property type="match status" value="1"/>
</dbReference>
<reference evidence="2" key="1">
    <citation type="submission" date="2016-03" db="EMBL/GenBank/DDBJ databases">
        <title>Mechanisms controlling the formation of the plant cell surface in tip-growing cells are functionally conserved among land plants.</title>
        <authorList>
            <person name="Honkanen S."/>
            <person name="Jones V.A."/>
            <person name="Morieri G."/>
            <person name="Champion C."/>
            <person name="Hetherington A.J."/>
            <person name="Kelly S."/>
            <person name="Saint-Marcoux D."/>
            <person name="Proust H."/>
            <person name="Prescott H."/>
            <person name="Dolan L."/>
        </authorList>
    </citation>
    <scope>NUCLEOTIDE SEQUENCE [LARGE SCALE GENOMIC DNA]</scope>
    <source>
        <tissue evidence="2">Whole gametophyte</tissue>
    </source>
</reference>
<keyword evidence="3" id="KW-1185">Reference proteome</keyword>
<accession>A0A176VKE8</accession>
<dbReference type="SUPFAM" id="SSF46938">
    <property type="entry name" value="CRAL/TRIO N-terminal domain"/>
    <property type="match status" value="1"/>
</dbReference>
<organism evidence="2 3">
    <name type="scientific">Marchantia polymorpha subsp. ruderalis</name>
    <dbReference type="NCBI Taxonomy" id="1480154"/>
    <lineage>
        <taxon>Eukaryota</taxon>
        <taxon>Viridiplantae</taxon>
        <taxon>Streptophyta</taxon>
        <taxon>Embryophyta</taxon>
        <taxon>Marchantiophyta</taxon>
        <taxon>Marchantiopsida</taxon>
        <taxon>Marchantiidae</taxon>
        <taxon>Marchantiales</taxon>
        <taxon>Marchantiaceae</taxon>
        <taxon>Marchantia</taxon>
    </lineage>
</organism>
<evidence type="ECO:0000313" key="3">
    <source>
        <dbReference type="Proteomes" id="UP000077202"/>
    </source>
</evidence>
<dbReference type="PROSITE" id="PS50191">
    <property type="entry name" value="CRAL_TRIO"/>
    <property type="match status" value="1"/>
</dbReference>
<evidence type="ECO:0000259" key="1">
    <source>
        <dbReference type="PROSITE" id="PS50191"/>
    </source>
</evidence>
<evidence type="ECO:0000313" key="2">
    <source>
        <dbReference type="EMBL" id="OAE20246.1"/>
    </source>
</evidence>
<gene>
    <name evidence="2" type="ORF">AXG93_3960s1370</name>
</gene>
<dbReference type="SMART" id="SM00516">
    <property type="entry name" value="SEC14"/>
    <property type="match status" value="1"/>
</dbReference>
<dbReference type="Proteomes" id="UP000077202">
    <property type="component" value="Unassembled WGS sequence"/>
</dbReference>
<dbReference type="SUPFAM" id="SSF52087">
    <property type="entry name" value="CRAL/TRIO domain"/>
    <property type="match status" value="1"/>
</dbReference>
<sequence length="354" mass="39868">MGAVVRPWAHEAVNLQASGDGTLIRGRPEDYEGQPLFSSYWKWKEDLIWSSGCAQRSGAAQKRLSDWSISPSQLQEFFSSHGPAKWVCSAVDSVEQGEVRLEERDAQCELVEPLRQLVEQRGGDVESADDRELLRFLRSRSMDMDKAAAAFVSHQKWRSEYVPKGRFTEADLPTELDAKKSYWIEQDKKGRPVLLTLGRNHVYNKQDPGEFTRFLVYALDKAIAGAPPNTHNFLTVVDLKGIGVKNLDSKSLLVAFEVLQNHYPDRIDKIFMVNAPLIFNGLWKVVSKLIDEGTKKKIIFLNNKNLTETLLKEIDAEFLPKDYGGNADLLLLQDAIVSKGPDAPLETADQSSYL</sequence>
<dbReference type="AlphaFoldDB" id="A0A176VKE8"/>
<dbReference type="PANTHER" id="PTHR46277">
    <property type="entry name" value="OS03G0850700 PROTEIN"/>
    <property type="match status" value="1"/>
</dbReference>
<dbReference type="Gene3D" id="3.40.525.10">
    <property type="entry name" value="CRAL-TRIO lipid binding domain"/>
    <property type="match status" value="1"/>
</dbReference>
<dbReference type="EMBL" id="LVLJ01003657">
    <property type="protein sequence ID" value="OAE20246.1"/>
    <property type="molecule type" value="Genomic_DNA"/>
</dbReference>
<proteinExistence type="predicted"/>
<dbReference type="InterPro" id="IPR001251">
    <property type="entry name" value="CRAL-TRIO_dom"/>
</dbReference>
<protein>
    <recommendedName>
        <fullName evidence="1">CRAL-TRIO domain-containing protein</fullName>
    </recommendedName>
</protein>
<feature type="domain" description="CRAL-TRIO" evidence="1">
    <location>
        <begin position="169"/>
        <end position="331"/>
    </location>
</feature>
<name>A0A176VKE8_MARPO</name>